<dbReference type="RefSeq" id="WP_018642108.1">
    <property type="nucleotide sequence ID" value="NZ_CP104172.1"/>
</dbReference>
<proteinExistence type="predicted"/>
<protein>
    <submittedName>
        <fullName evidence="2">Uncharacterized protein</fullName>
    </submittedName>
</protein>
<evidence type="ECO:0000313" key="2">
    <source>
        <dbReference type="EMBL" id="TWI68677.1"/>
    </source>
</evidence>
<evidence type="ECO:0000256" key="1">
    <source>
        <dbReference type="SAM" id="Phobius"/>
    </source>
</evidence>
<keyword evidence="3" id="KW-1185">Reference proteome</keyword>
<keyword evidence="1" id="KW-0812">Transmembrane</keyword>
<dbReference type="AlphaFoldDB" id="A0A562RHU0"/>
<dbReference type="EMBL" id="VLLA01000009">
    <property type="protein sequence ID" value="TWI68677.1"/>
    <property type="molecule type" value="Genomic_DNA"/>
</dbReference>
<gene>
    <name evidence="2" type="ORF">IQ16_03868</name>
</gene>
<keyword evidence="1" id="KW-0472">Membrane</keyword>
<accession>A0A562RHU0</accession>
<organism evidence="2 3">
    <name type="scientific">Bradyrhizobium huanghuaihaiense</name>
    <dbReference type="NCBI Taxonomy" id="990078"/>
    <lineage>
        <taxon>Bacteria</taxon>
        <taxon>Pseudomonadati</taxon>
        <taxon>Pseudomonadota</taxon>
        <taxon>Alphaproteobacteria</taxon>
        <taxon>Hyphomicrobiales</taxon>
        <taxon>Nitrobacteraceae</taxon>
        <taxon>Bradyrhizobium</taxon>
    </lineage>
</organism>
<reference evidence="2 3" key="1">
    <citation type="journal article" date="2015" name="Stand. Genomic Sci.">
        <title>Genomic Encyclopedia of Bacterial and Archaeal Type Strains, Phase III: the genomes of soil and plant-associated and newly described type strains.</title>
        <authorList>
            <person name="Whitman W.B."/>
            <person name="Woyke T."/>
            <person name="Klenk H.P."/>
            <person name="Zhou Y."/>
            <person name="Lilburn T.G."/>
            <person name="Beck B.J."/>
            <person name="De Vos P."/>
            <person name="Vandamme P."/>
            <person name="Eisen J.A."/>
            <person name="Garrity G."/>
            <person name="Hugenholtz P."/>
            <person name="Kyrpides N.C."/>
        </authorList>
    </citation>
    <scope>NUCLEOTIDE SEQUENCE [LARGE SCALE GENOMIC DNA]</scope>
    <source>
        <strain evidence="2 3">CGMCC 1.10948</strain>
    </source>
</reference>
<feature type="transmembrane region" description="Helical" evidence="1">
    <location>
        <begin position="5"/>
        <end position="25"/>
    </location>
</feature>
<comment type="caution">
    <text evidence="2">The sequence shown here is derived from an EMBL/GenBank/DDBJ whole genome shotgun (WGS) entry which is preliminary data.</text>
</comment>
<evidence type="ECO:0000313" key="3">
    <source>
        <dbReference type="Proteomes" id="UP000316291"/>
    </source>
</evidence>
<name>A0A562RHU0_9BRAD</name>
<feature type="transmembrane region" description="Helical" evidence="1">
    <location>
        <begin position="31"/>
        <end position="50"/>
    </location>
</feature>
<sequence>MDKAVAYAISVLLVGFGAWILIAGLSSGSPVLWTVVALVPITIGLVSAFGPA</sequence>
<keyword evidence="1" id="KW-1133">Transmembrane helix</keyword>
<dbReference type="Proteomes" id="UP000316291">
    <property type="component" value="Unassembled WGS sequence"/>
</dbReference>